<accession>A0ABR1J8I8</accession>
<evidence type="ECO:0000256" key="3">
    <source>
        <dbReference type="ARBA" id="ARBA00022989"/>
    </source>
</evidence>
<sequence>MSFLKMALLLLSCISTWITMTSPNPQIHEDRIVSSEPKIMTVQGARFNKFVPITTWLAEVFLLAAEYLGKYHIWDGYMPDPDISVLKDTPPTFYLGVLCITLSAYIRYTCYRSLGEYFTFEVTVFDDHKLITNGPYSVVRHPGYASFSLYYFGLLVVWASRGSWIRESRLLDGIGGQSFLIIWWLLFTRVMILLLLRIPREDELMKKRFKEDWVKWSRKVPWKLVPGVY</sequence>
<comment type="similarity">
    <text evidence="5">Belongs to the class VI-like SAM-binding methyltransferase superfamily. Isoprenylcysteine carboxyl methyltransferase family.</text>
</comment>
<keyword evidence="5" id="KW-0808">Transferase</keyword>
<dbReference type="EC" id="2.1.1.100" evidence="5"/>
<gene>
    <name evidence="7" type="ORF">VKT23_012009</name>
</gene>
<feature type="signal peptide" evidence="6">
    <location>
        <begin position="1"/>
        <end position="23"/>
    </location>
</feature>
<evidence type="ECO:0000256" key="5">
    <source>
        <dbReference type="RuleBase" id="RU362022"/>
    </source>
</evidence>
<keyword evidence="8" id="KW-1185">Reference proteome</keyword>
<feature type="transmembrane region" description="Helical" evidence="5">
    <location>
        <begin position="180"/>
        <end position="198"/>
    </location>
</feature>
<comment type="subcellular location">
    <subcellularLocation>
        <location evidence="5">Endoplasmic reticulum membrane</location>
        <topology evidence="5">Multi-pass membrane protein</topology>
    </subcellularLocation>
    <subcellularLocation>
        <location evidence="1">Membrane</location>
        <topology evidence="1">Multi-pass membrane protein</topology>
    </subcellularLocation>
</comment>
<reference evidence="7 8" key="1">
    <citation type="submission" date="2024-01" db="EMBL/GenBank/DDBJ databases">
        <title>A draft genome for the cacao thread blight pathogen Marasmiellus scandens.</title>
        <authorList>
            <person name="Baruah I.K."/>
            <person name="Leung J."/>
            <person name="Bukari Y."/>
            <person name="Amoako-Attah I."/>
            <person name="Meinhardt L.W."/>
            <person name="Bailey B.A."/>
            <person name="Cohen S.P."/>
        </authorList>
    </citation>
    <scope>NUCLEOTIDE SEQUENCE [LARGE SCALE GENOMIC DNA]</scope>
    <source>
        <strain evidence="7 8">GH-19</strain>
    </source>
</reference>
<name>A0ABR1J8I8_9AGAR</name>
<keyword evidence="5" id="KW-0489">Methyltransferase</keyword>
<evidence type="ECO:0000256" key="6">
    <source>
        <dbReference type="SAM" id="SignalP"/>
    </source>
</evidence>
<keyword evidence="5" id="KW-0256">Endoplasmic reticulum</keyword>
<keyword evidence="4 5" id="KW-0472">Membrane</keyword>
<comment type="caution">
    <text evidence="5">Lacks conserved residue(s) required for the propagation of feature annotation.</text>
</comment>
<dbReference type="Gene3D" id="1.20.120.1630">
    <property type="match status" value="1"/>
</dbReference>
<dbReference type="Pfam" id="PF04140">
    <property type="entry name" value="ICMT"/>
    <property type="match status" value="1"/>
</dbReference>
<evidence type="ECO:0000313" key="7">
    <source>
        <dbReference type="EMBL" id="KAK7453330.1"/>
    </source>
</evidence>
<dbReference type="PANTHER" id="PTHR12714:SF9">
    <property type="entry name" value="PROTEIN-S-ISOPRENYLCYSTEINE O-METHYLTRANSFERASE"/>
    <property type="match status" value="1"/>
</dbReference>
<dbReference type="EMBL" id="JBANRG010000027">
    <property type="protein sequence ID" value="KAK7453330.1"/>
    <property type="molecule type" value="Genomic_DNA"/>
</dbReference>
<dbReference type="PANTHER" id="PTHR12714">
    <property type="entry name" value="PROTEIN-S ISOPRENYLCYSTEINE O-METHYLTRANSFERASE"/>
    <property type="match status" value="1"/>
</dbReference>
<keyword evidence="6" id="KW-0732">Signal</keyword>
<evidence type="ECO:0000256" key="4">
    <source>
        <dbReference type="ARBA" id="ARBA00023136"/>
    </source>
</evidence>
<organism evidence="7 8">
    <name type="scientific">Marasmiellus scandens</name>
    <dbReference type="NCBI Taxonomy" id="2682957"/>
    <lineage>
        <taxon>Eukaryota</taxon>
        <taxon>Fungi</taxon>
        <taxon>Dikarya</taxon>
        <taxon>Basidiomycota</taxon>
        <taxon>Agaricomycotina</taxon>
        <taxon>Agaricomycetes</taxon>
        <taxon>Agaricomycetidae</taxon>
        <taxon>Agaricales</taxon>
        <taxon>Marasmiineae</taxon>
        <taxon>Omphalotaceae</taxon>
        <taxon>Marasmiellus</taxon>
    </lineage>
</organism>
<feature type="transmembrane region" description="Helical" evidence="5">
    <location>
        <begin position="47"/>
        <end position="68"/>
    </location>
</feature>
<evidence type="ECO:0000256" key="2">
    <source>
        <dbReference type="ARBA" id="ARBA00022692"/>
    </source>
</evidence>
<evidence type="ECO:0000313" key="8">
    <source>
        <dbReference type="Proteomes" id="UP001498398"/>
    </source>
</evidence>
<feature type="transmembrane region" description="Helical" evidence="5">
    <location>
        <begin position="143"/>
        <end position="160"/>
    </location>
</feature>
<feature type="chain" id="PRO_5045987148" description="Protein-S-isoprenylcysteine O-methyltransferase" evidence="6">
    <location>
        <begin position="24"/>
        <end position="229"/>
    </location>
</feature>
<keyword evidence="3 5" id="KW-1133">Transmembrane helix</keyword>
<keyword evidence="2 5" id="KW-0812">Transmembrane</keyword>
<protein>
    <recommendedName>
        <fullName evidence="5">Protein-S-isoprenylcysteine O-methyltransferase</fullName>
        <ecNumber evidence="5">2.1.1.100</ecNumber>
    </recommendedName>
</protein>
<comment type="caution">
    <text evidence="7">The sequence shown here is derived from an EMBL/GenBank/DDBJ whole genome shotgun (WGS) entry which is preliminary data.</text>
</comment>
<dbReference type="Proteomes" id="UP001498398">
    <property type="component" value="Unassembled WGS sequence"/>
</dbReference>
<comment type="catalytic activity">
    <reaction evidence="5">
        <text>[protein]-C-terminal S-[(2E,6E)-farnesyl]-L-cysteine + S-adenosyl-L-methionine = [protein]-C-terminal S-[(2E,6E)-farnesyl]-L-cysteine methyl ester + S-adenosyl-L-homocysteine</text>
        <dbReference type="Rhea" id="RHEA:21672"/>
        <dbReference type="Rhea" id="RHEA-COMP:12125"/>
        <dbReference type="Rhea" id="RHEA-COMP:12126"/>
        <dbReference type="ChEBI" id="CHEBI:57856"/>
        <dbReference type="ChEBI" id="CHEBI:59789"/>
        <dbReference type="ChEBI" id="CHEBI:90510"/>
        <dbReference type="ChEBI" id="CHEBI:90511"/>
        <dbReference type="EC" id="2.1.1.100"/>
    </reaction>
</comment>
<evidence type="ECO:0000256" key="1">
    <source>
        <dbReference type="ARBA" id="ARBA00004141"/>
    </source>
</evidence>
<keyword evidence="5" id="KW-0949">S-adenosyl-L-methionine</keyword>
<dbReference type="InterPro" id="IPR007269">
    <property type="entry name" value="ICMT_MeTrfase"/>
</dbReference>
<proteinExistence type="inferred from homology"/>